<feature type="domain" description="HAMP" evidence="9">
    <location>
        <begin position="192"/>
        <end position="245"/>
    </location>
</feature>
<evidence type="ECO:0000256" key="2">
    <source>
        <dbReference type="ARBA" id="ARBA00022475"/>
    </source>
</evidence>
<dbReference type="Gene3D" id="1.10.287.950">
    <property type="entry name" value="Methyl-accepting chemotaxis protein"/>
    <property type="match status" value="1"/>
</dbReference>
<dbReference type="CDD" id="cd06225">
    <property type="entry name" value="HAMP"/>
    <property type="match status" value="1"/>
</dbReference>
<protein>
    <submittedName>
        <fullName evidence="10">Chemotaxis protein</fullName>
    </submittedName>
</protein>
<comment type="caution">
    <text evidence="10">The sequence shown here is derived from an EMBL/GenBank/DDBJ whole genome shotgun (WGS) entry which is preliminary data.</text>
</comment>
<feature type="domain" description="Methyl-accepting transducer" evidence="8">
    <location>
        <begin position="264"/>
        <end position="514"/>
    </location>
</feature>
<dbReference type="SMART" id="SM00304">
    <property type="entry name" value="HAMP"/>
    <property type="match status" value="1"/>
</dbReference>
<evidence type="ECO:0000256" key="1">
    <source>
        <dbReference type="ARBA" id="ARBA00004236"/>
    </source>
</evidence>
<keyword evidence="7" id="KW-0812">Transmembrane</keyword>
<evidence type="ECO:0000259" key="8">
    <source>
        <dbReference type="PROSITE" id="PS50111"/>
    </source>
</evidence>
<evidence type="ECO:0000256" key="6">
    <source>
        <dbReference type="PROSITE-ProRule" id="PRU00284"/>
    </source>
</evidence>
<feature type="transmembrane region" description="Helical" evidence="7">
    <location>
        <begin position="167"/>
        <end position="189"/>
    </location>
</feature>
<keyword evidence="4 6" id="KW-0807">Transducer</keyword>
<evidence type="ECO:0000256" key="4">
    <source>
        <dbReference type="ARBA" id="ARBA00023224"/>
    </source>
</evidence>
<reference evidence="10 11" key="1">
    <citation type="submission" date="2014-06" db="EMBL/GenBank/DDBJ databases">
        <title>Draft genome sequence of Paenibacillus sp. MSt1.</title>
        <authorList>
            <person name="Aw Y.K."/>
            <person name="Ong K.S."/>
            <person name="Gan H.M."/>
            <person name="Lee S.M."/>
        </authorList>
    </citation>
    <scope>NUCLEOTIDE SEQUENCE [LARGE SCALE GENOMIC DNA]</scope>
    <source>
        <strain evidence="10 11">MSt1</strain>
    </source>
</reference>
<dbReference type="Pfam" id="PF00015">
    <property type="entry name" value="MCPsignal"/>
    <property type="match status" value="1"/>
</dbReference>
<dbReference type="GO" id="GO:0007165">
    <property type="term" value="P:signal transduction"/>
    <property type="evidence" value="ECO:0007669"/>
    <property type="project" value="UniProtKB-KW"/>
</dbReference>
<proteinExistence type="inferred from homology"/>
<accession>A0A081P018</accession>
<dbReference type="PANTHER" id="PTHR32089">
    <property type="entry name" value="METHYL-ACCEPTING CHEMOTAXIS PROTEIN MCPB"/>
    <property type="match status" value="1"/>
</dbReference>
<feature type="transmembrane region" description="Helical" evidence="7">
    <location>
        <begin position="7"/>
        <end position="27"/>
    </location>
</feature>
<organism evidence="10 11">
    <name type="scientific">Paenibacillus tyrfis</name>
    <dbReference type="NCBI Taxonomy" id="1501230"/>
    <lineage>
        <taxon>Bacteria</taxon>
        <taxon>Bacillati</taxon>
        <taxon>Bacillota</taxon>
        <taxon>Bacilli</taxon>
        <taxon>Bacillales</taxon>
        <taxon>Paenibacillaceae</taxon>
        <taxon>Paenibacillus</taxon>
    </lineage>
</organism>
<dbReference type="GO" id="GO:0005886">
    <property type="term" value="C:plasma membrane"/>
    <property type="evidence" value="ECO:0007669"/>
    <property type="project" value="UniProtKB-SubCell"/>
</dbReference>
<dbReference type="InterPro" id="IPR004089">
    <property type="entry name" value="MCPsignal_dom"/>
</dbReference>
<keyword evidence="11" id="KW-1185">Reference proteome</keyword>
<evidence type="ECO:0000313" key="10">
    <source>
        <dbReference type="EMBL" id="KEQ24041.1"/>
    </source>
</evidence>
<dbReference type="Pfam" id="PF00672">
    <property type="entry name" value="HAMP"/>
    <property type="match status" value="1"/>
</dbReference>
<evidence type="ECO:0000313" key="11">
    <source>
        <dbReference type="Proteomes" id="UP000028123"/>
    </source>
</evidence>
<dbReference type="OrthoDB" id="2450685at2"/>
<keyword evidence="7" id="KW-1133">Transmembrane helix</keyword>
<dbReference type="Gene3D" id="6.10.340.10">
    <property type="match status" value="1"/>
</dbReference>
<keyword evidence="2" id="KW-1003">Cell membrane</keyword>
<sequence>MKLQGKLVRSAMISLLASLALVAYIIFQLVSINSQNNELVPAMMNIRELKSSMIQIGQGLNNYSSSMTESNKAGVKSQLGQAAKTITALSGGTALSEDQQKLLASIDTKFKELTAAADQALNGKNSPEAKRQSIRTLGIQNDIHMLDLQMQARYDDYTGHLTRSIRFTWQLALAGGILLLVAVGTYNTFSARQLVRRIRRLNDAAKHISQGNLMIELAETKGRDELDELNGSFRVMIGNLRSIVRSVDQAGTRVDNMARDIDRNNDTMQGIVAQVATATEELAVGSQKIAEDLTMTVSLVDEMQRKFEANLAETARSAEYGEEAVRAIELGGRAMQEQLRVVADNRSAMAVVERTVQELEGNAAEIAKMTVYVSSLARQTTMLSLNASIEAARAGEAGKGFAVVAGEVKKLADQSVSAAKQIFQAVEGIGSAMNKVKDSVSESMELSRVQEEAASSTGQSFAEISEKVQKVAGHLAALSDDMNLSQKMCTQVQQAIESISAITEQSVAGSEEIMASTVEQKRAFDVAGEKVKTLRLIAEEMQHELKRFRLET</sequence>
<dbReference type="AlphaFoldDB" id="A0A081P018"/>
<comment type="subcellular location">
    <subcellularLocation>
        <location evidence="1">Cell membrane</location>
    </subcellularLocation>
</comment>
<evidence type="ECO:0000256" key="5">
    <source>
        <dbReference type="ARBA" id="ARBA00029447"/>
    </source>
</evidence>
<evidence type="ECO:0000256" key="3">
    <source>
        <dbReference type="ARBA" id="ARBA00023136"/>
    </source>
</evidence>
<evidence type="ECO:0000259" key="9">
    <source>
        <dbReference type="PROSITE" id="PS50885"/>
    </source>
</evidence>
<name>A0A081P018_9BACL</name>
<keyword evidence="3 7" id="KW-0472">Membrane</keyword>
<dbReference type="PANTHER" id="PTHR32089:SF112">
    <property type="entry name" value="LYSOZYME-LIKE PROTEIN-RELATED"/>
    <property type="match status" value="1"/>
</dbReference>
<dbReference type="PROSITE" id="PS50885">
    <property type="entry name" value="HAMP"/>
    <property type="match status" value="1"/>
</dbReference>
<dbReference type="InterPro" id="IPR003660">
    <property type="entry name" value="HAMP_dom"/>
</dbReference>
<dbReference type="Proteomes" id="UP000028123">
    <property type="component" value="Unassembled WGS sequence"/>
</dbReference>
<dbReference type="RefSeq" id="WP_036686155.1">
    <property type="nucleotide sequence ID" value="NZ_JNVM01000017.1"/>
</dbReference>
<comment type="similarity">
    <text evidence="5">Belongs to the methyl-accepting chemotaxis (MCP) protein family.</text>
</comment>
<evidence type="ECO:0000256" key="7">
    <source>
        <dbReference type="SAM" id="Phobius"/>
    </source>
</evidence>
<dbReference type="PROSITE" id="PS50111">
    <property type="entry name" value="CHEMOTAXIS_TRANSDUC_2"/>
    <property type="match status" value="1"/>
</dbReference>
<dbReference type="SMART" id="SM00283">
    <property type="entry name" value="MA"/>
    <property type="match status" value="1"/>
</dbReference>
<dbReference type="SUPFAM" id="SSF58104">
    <property type="entry name" value="Methyl-accepting chemotaxis protein (MCP) signaling domain"/>
    <property type="match status" value="1"/>
</dbReference>
<gene>
    <name evidence="10" type="ORF">ET33_10015</name>
</gene>
<dbReference type="eggNOG" id="COG0840">
    <property type="taxonomic scope" value="Bacteria"/>
</dbReference>
<dbReference type="EMBL" id="JNVM01000017">
    <property type="protein sequence ID" value="KEQ24041.1"/>
    <property type="molecule type" value="Genomic_DNA"/>
</dbReference>